<gene>
    <name evidence="1" type="ORF">SLEP1_g40660</name>
</gene>
<reference evidence="1 2" key="1">
    <citation type="journal article" date="2021" name="Commun. Biol.">
        <title>The genome of Shorea leprosula (Dipterocarpaceae) highlights the ecological relevance of drought in aseasonal tropical rainforests.</title>
        <authorList>
            <person name="Ng K.K.S."/>
            <person name="Kobayashi M.J."/>
            <person name="Fawcett J.A."/>
            <person name="Hatakeyama M."/>
            <person name="Paape T."/>
            <person name="Ng C.H."/>
            <person name="Ang C.C."/>
            <person name="Tnah L.H."/>
            <person name="Lee C.T."/>
            <person name="Nishiyama T."/>
            <person name="Sese J."/>
            <person name="O'Brien M.J."/>
            <person name="Copetti D."/>
            <person name="Mohd Noor M.I."/>
            <person name="Ong R.C."/>
            <person name="Putra M."/>
            <person name="Sireger I.Z."/>
            <person name="Indrioko S."/>
            <person name="Kosugi Y."/>
            <person name="Izuno A."/>
            <person name="Isagi Y."/>
            <person name="Lee S.L."/>
            <person name="Shimizu K.K."/>
        </authorList>
    </citation>
    <scope>NUCLEOTIDE SEQUENCE [LARGE SCALE GENOMIC DNA]</scope>
    <source>
        <strain evidence="1">214</strain>
    </source>
</reference>
<name>A0AAV5L500_9ROSI</name>
<dbReference type="EMBL" id="BPVZ01000093">
    <property type="protein sequence ID" value="GKV32021.1"/>
    <property type="molecule type" value="Genomic_DNA"/>
</dbReference>
<dbReference type="Proteomes" id="UP001054252">
    <property type="component" value="Unassembled WGS sequence"/>
</dbReference>
<accession>A0AAV5L500</accession>
<proteinExistence type="predicted"/>
<comment type="caution">
    <text evidence="1">The sequence shown here is derived from an EMBL/GenBank/DDBJ whole genome shotgun (WGS) entry which is preliminary data.</text>
</comment>
<keyword evidence="2" id="KW-1185">Reference proteome</keyword>
<sequence length="41" mass="4840">MAGVQELKSPIGFEEDRHQMRLRREARLDQKNLLLLTTCEI</sequence>
<evidence type="ECO:0000313" key="2">
    <source>
        <dbReference type="Proteomes" id="UP001054252"/>
    </source>
</evidence>
<organism evidence="1 2">
    <name type="scientific">Rubroshorea leprosula</name>
    <dbReference type="NCBI Taxonomy" id="152421"/>
    <lineage>
        <taxon>Eukaryota</taxon>
        <taxon>Viridiplantae</taxon>
        <taxon>Streptophyta</taxon>
        <taxon>Embryophyta</taxon>
        <taxon>Tracheophyta</taxon>
        <taxon>Spermatophyta</taxon>
        <taxon>Magnoliopsida</taxon>
        <taxon>eudicotyledons</taxon>
        <taxon>Gunneridae</taxon>
        <taxon>Pentapetalae</taxon>
        <taxon>rosids</taxon>
        <taxon>malvids</taxon>
        <taxon>Malvales</taxon>
        <taxon>Dipterocarpaceae</taxon>
        <taxon>Rubroshorea</taxon>
    </lineage>
</organism>
<protein>
    <submittedName>
        <fullName evidence="1">Uncharacterized protein</fullName>
    </submittedName>
</protein>
<dbReference type="AlphaFoldDB" id="A0AAV5L500"/>
<evidence type="ECO:0000313" key="1">
    <source>
        <dbReference type="EMBL" id="GKV32021.1"/>
    </source>
</evidence>